<accession>A0A1F4Z545</accession>
<gene>
    <name evidence="1" type="ORF">A2972_01595</name>
</gene>
<proteinExistence type="predicted"/>
<dbReference type="NCBIfam" id="TIGR02436">
    <property type="entry name" value="four helix bundle protein"/>
    <property type="match status" value="1"/>
</dbReference>
<dbReference type="PIRSF" id="PIRSF035652">
    <property type="entry name" value="CHP02436"/>
    <property type="match status" value="1"/>
</dbReference>
<evidence type="ECO:0000313" key="1">
    <source>
        <dbReference type="EMBL" id="OGD00574.1"/>
    </source>
</evidence>
<dbReference type="Pfam" id="PF05635">
    <property type="entry name" value="23S_rRNA_IVP"/>
    <property type="match status" value="1"/>
</dbReference>
<dbReference type="AlphaFoldDB" id="A0A1F4Z545"/>
<dbReference type="EMBL" id="MEXM01000036">
    <property type="protein sequence ID" value="OGD00574.1"/>
    <property type="molecule type" value="Genomic_DNA"/>
</dbReference>
<name>A0A1F4Z545_9BACT</name>
<dbReference type="Proteomes" id="UP000176822">
    <property type="component" value="Unassembled WGS sequence"/>
</dbReference>
<dbReference type="InterPro" id="IPR012657">
    <property type="entry name" value="23S_rRNA-intervening_sequence"/>
</dbReference>
<organism evidence="1 2">
    <name type="scientific">Candidatus Amesbacteria bacterium RIFCSPLOWO2_01_FULL_47_33</name>
    <dbReference type="NCBI Taxonomy" id="1797258"/>
    <lineage>
        <taxon>Bacteria</taxon>
        <taxon>Candidatus Amesiibacteriota</taxon>
    </lineage>
</organism>
<dbReference type="Gene3D" id="1.20.1440.60">
    <property type="entry name" value="23S rRNA-intervening sequence"/>
    <property type="match status" value="1"/>
</dbReference>
<dbReference type="SUPFAM" id="SSF158446">
    <property type="entry name" value="IVS-encoded protein-like"/>
    <property type="match status" value="1"/>
</dbReference>
<sequence length="120" mass="13657">MTQNSGKYDLEERTTVFSEKIISLSKKSSKNITTNPIIDQLVRCGTRIGANYFEANGACSKKDFRNKKFLCKKESKETQYWLRILGGADENIKTECRELWLEAGELVRIFGKIAANTIVN</sequence>
<comment type="caution">
    <text evidence="1">The sequence shown here is derived from an EMBL/GenBank/DDBJ whole genome shotgun (WGS) entry which is preliminary data.</text>
</comment>
<dbReference type="InterPro" id="IPR036583">
    <property type="entry name" value="23S_rRNA_IVS_sf"/>
</dbReference>
<dbReference type="PANTHER" id="PTHR38471:SF2">
    <property type="entry name" value="FOUR HELIX BUNDLE PROTEIN"/>
    <property type="match status" value="1"/>
</dbReference>
<reference evidence="1 2" key="1">
    <citation type="journal article" date="2016" name="Nat. Commun.">
        <title>Thousands of microbial genomes shed light on interconnected biogeochemical processes in an aquifer system.</title>
        <authorList>
            <person name="Anantharaman K."/>
            <person name="Brown C.T."/>
            <person name="Hug L.A."/>
            <person name="Sharon I."/>
            <person name="Castelle C.J."/>
            <person name="Probst A.J."/>
            <person name="Thomas B.C."/>
            <person name="Singh A."/>
            <person name="Wilkins M.J."/>
            <person name="Karaoz U."/>
            <person name="Brodie E.L."/>
            <person name="Williams K.H."/>
            <person name="Hubbard S.S."/>
            <person name="Banfield J.F."/>
        </authorList>
    </citation>
    <scope>NUCLEOTIDE SEQUENCE [LARGE SCALE GENOMIC DNA]</scope>
</reference>
<evidence type="ECO:0000313" key="2">
    <source>
        <dbReference type="Proteomes" id="UP000176822"/>
    </source>
</evidence>
<dbReference type="PANTHER" id="PTHR38471">
    <property type="entry name" value="FOUR HELIX BUNDLE PROTEIN"/>
    <property type="match status" value="1"/>
</dbReference>
<protein>
    <submittedName>
        <fullName evidence="1">Four helix bundle protein</fullName>
    </submittedName>
</protein>